<dbReference type="GO" id="GO:0005739">
    <property type="term" value="C:mitochondrion"/>
    <property type="evidence" value="ECO:0007669"/>
    <property type="project" value="UniProtKB-SubCell"/>
</dbReference>
<evidence type="ECO:0000256" key="18">
    <source>
        <dbReference type="ARBA" id="ARBA00083956"/>
    </source>
</evidence>
<dbReference type="Gene3D" id="3.10.129.10">
    <property type="entry name" value="Hotdog Thioesterase"/>
    <property type="match status" value="1"/>
</dbReference>
<dbReference type="InterPro" id="IPR006683">
    <property type="entry name" value="Thioestr_dom"/>
</dbReference>
<gene>
    <name evidence="20" type="ORF">DFA_00631</name>
</gene>
<keyword evidence="21" id="KW-1185">Reference proteome</keyword>
<dbReference type="KEGG" id="dfa:DFA_00631"/>
<protein>
    <recommendedName>
        <fullName evidence="16">Acyl-coenzyme A thioesterase 13</fullName>
    </recommendedName>
    <alternativeName>
        <fullName evidence="17">Hotdog-fold thioesterase superfamily member 2</fullName>
    </alternativeName>
    <alternativeName>
        <fullName evidence="18">Thioesterase superfamily member 2</fullName>
    </alternativeName>
</protein>
<dbReference type="InterPro" id="IPR003736">
    <property type="entry name" value="PAAI_dom"/>
</dbReference>
<keyword evidence="6" id="KW-0963">Cytoplasm</keyword>
<evidence type="ECO:0000256" key="12">
    <source>
        <dbReference type="ARBA" id="ARBA00023242"/>
    </source>
</evidence>
<comment type="function">
    <text evidence="14">Catalyzes the hydrolysis of acyl-CoAs into free fatty acids and coenzyme A (CoASH), regulating their respective intracellular levels. Has acyl-CoA thioesterase activity towards medium (C12) and long-chain (C18) fatty acyl-CoA substrates. Can also hydrolyze 3-hydroxyphenylacetyl-CoA and 3,4-dihydroxyphenylacetyl-CoA (in vitro). May play a role in controlling adaptive thermogenesis.</text>
</comment>
<dbReference type="PANTHER" id="PTHR21660:SF1">
    <property type="entry name" value="ACYL-COENZYME A THIOESTERASE 13"/>
    <property type="match status" value="1"/>
</dbReference>
<evidence type="ECO:0000256" key="13">
    <source>
        <dbReference type="ARBA" id="ARBA00052976"/>
    </source>
</evidence>
<dbReference type="SUPFAM" id="SSF54637">
    <property type="entry name" value="Thioesterase/thiol ester dehydrase-isomerase"/>
    <property type="match status" value="1"/>
</dbReference>
<evidence type="ECO:0000256" key="5">
    <source>
        <dbReference type="ARBA" id="ARBA00008324"/>
    </source>
</evidence>
<keyword evidence="9" id="KW-0443">Lipid metabolism</keyword>
<dbReference type="GO" id="GO:0006629">
    <property type="term" value="P:lipid metabolic process"/>
    <property type="evidence" value="ECO:0007669"/>
    <property type="project" value="UniProtKB-KW"/>
</dbReference>
<comment type="catalytic activity">
    <reaction evidence="13">
        <text>a fatty acyl-CoA + H2O = a fatty acid + CoA + H(+)</text>
        <dbReference type="Rhea" id="RHEA:16781"/>
        <dbReference type="ChEBI" id="CHEBI:15377"/>
        <dbReference type="ChEBI" id="CHEBI:15378"/>
        <dbReference type="ChEBI" id="CHEBI:28868"/>
        <dbReference type="ChEBI" id="CHEBI:57287"/>
        <dbReference type="ChEBI" id="CHEBI:77636"/>
    </reaction>
    <physiologicalReaction direction="left-to-right" evidence="13">
        <dbReference type="Rhea" id="RHEA:16782"/>
    </physiologicalReaction>
</comment>
<keyword evidence="7" id="KW-0378">Hydrolase</keyword>
<keyword evidence="12" id="KW-0539">Nucleus</keyword>
<dbReference type="OMA" id="YIESCAY"/>
<evidence type="ECO:0000256" key="3">
    <source>
        <dbReference type="ARBA" id="ARBA00004186"/>
    </source>
</evidence>
<evidence type="ECO:0000256" key="4">
    <source>
        <dbReference type="ARBA" id="ARBA00004514"/>
    </source>
</evidence>
<comment type="subcellular location">
    <subcellularLocation>
        <location evidence="3">Cytoplasm</location>
        <location evidence="3">Cytoskeleton</location>
        <location evidence="3">Spindle</location>
    </subcellularLocation>
    <subcellularLocation>
        <location evidence="4">Cytoplasm</location>
        <location evidence="4">Cytosol</location>
    </subcellularLocation>
    <subcellularLocation>
        <location evidence="2">Mitochondrion</location>
    </subcellularLocation>
    <subcellularLocation>
        <location evidence="1">Nucleus</location>
    </subcellularLocation>
</comment>
<dbReference type="NCBIfam" id="TIGR00369">
    <property type="entry name" value="unchar_dom_1"/>
    <property type="match status" value="1"/>
</dbReference>
<dbReference type="AlphaFoldDB" id="F4PSX9"/>
<evidence type="ECO:0000256" key="1">
    <source>
        <dbReference type="ARBA" id="ARBA00004123"/>
    </source>
</evidence>
<dbReference type="GO" id="GO:0005829">
    <property type="term" value="C:cytosol"/>
    <property type="evidence" value="ECO:0007669"/>
    <property type="project" value="UniProtKB-SubCell"/>
</dbReference>
<dbReference type="EMBL" id="GL883010">
    <property type="protein sequence ID" value="EGG20768.1"/>
    <property type="molecule type" value="Genomic_DNA"/>
</dbReference>
<evidence type="ECO:0000256" key="11">
    <source>
        <dbReference type="ARBA" id="ARBA00023212"/>
    </source>
</evidence>
<keyword evidence="11" id="KW-0206">Cytoskeleton</keyword>
<evidence type="ECO:0000313" key="21">
    <source>
        <dbReference type="Proteomes" id="UP000007797"/>
    </source>
</evidence>
<evidence type="ECO:0000256" key="6">
    <source>
        <dbReference type="ARBA" id="ARBA00022490"/>
    </source>
</evidence>
<name>F4PSX9_CACFS</name>
<comment type="similarity">
    <text evidence="5">Belongs to the thioesterase PaaI family.</text>
</comment>
<proteinExistence type="inferred from homology"/>
<organism evidence="20 21">
    <name type="scientific">Cavenderia fasciculata</name>
    <name type="common">Slime mold</name>
    <name type="synonym">Dictyostelium fasciculatum</name>
    <dbReference type="NCBI Taxonomy" id="261658"/>
    <lineage>
        <taxon>Eukaryota</taxon>
        <taxon>Amoebozoa</taxon>
        <taxon>Evosea</taxon>
        <taxon>Eumycetozoa</taxon>
        <taxon>Dictyostelia</taxon>
        <taxon>Acytosteliales</taxon>
        <taxon>Cavenderiaceae</taxon>
        <taxon>Cavenderia</taxon>
    </lineage>
</organism>
<dbReference type="OrthoDB" id="46529at2759"/>
<dbReference type="InterPro" id="IPR039298">
    <property type="entry name" value="ACOT13"/>
</dbReference>
<dbReference type="CDD" id="cd03443">
    <property type="entry name" value="PaaI_thioesterase"/>
    <property type="match status" value="1"/>
</dbReference>
<evidence type="ECO:0000259" key="19">
    <source>
        <dbReference type="Pfam" id="PF03061"/>
    </source>
</evidence>
<dbReference type="GeneID" id="14873935"/>
<evidence type="ECO:0000256" key="8">
    <source>
        <dbReference type="ARBA" id="ARBA00022990"/>
    </source>
</evidence>
<evidence type="ECO:0000256" key="15">
    <source>
        <dbReference type="ARBA" id="ARBA00064709"/>
    </source>
</evidence>
<comment type="subunit">
    <text evidence="15">Homotetramer. Interacts with PCTP.</text>
</comment>
<evidence type="ECO:0000256" key="14">
    <source>
        <dbReference type="ARBA" id="ARBA00058205"/>
    </source>
</evidence>
<dbReference type="GO" id="GO:0005819">
    <property type="term" value="C:spindle"/>
    <property type="evidence" value="ECO:0007669"/>
    <property type="project" value="UniProtKB-SubCell"/>
</dbReference>
<dbReference type="RefSeq" id="XP_004358618.1">
    <property type="nucleotide sequence ID" value="XM_004358561.1"/>
</dbReference>
<dbReference type="Proteomes" id="UP000007797">
    <property type="component" value="Unassembled WGS sequence"/>
</dbReference>
<dbReference type="GO" id="GO:0005634">
    <property type="term" value="C:nucleus"/>
    <property type="evidence" value="ECO:0007669"/>
    <property type="project" value="UniProtKB-SubCell"/>
</dbReference>
<evidence type="ECO:0000256" key="9">
    <source>
        <dbReference type="ARBA" id="ARBA00023098"/>
    </source>
</evidence>
<keyword evidence="8" id="KW-0007">Acetylation</keyword>
<reference evidence="21" key="1">
    <citation type="journal article" date="2011" name="Genome Res.">
        <title>Phylogeny-wide analysis of social amoeba genomes highlights ancient origins for complex intercellular communication.</title>
        <authorList>
            <person name="Heidel A.J."/>
            <person name="Lawal H.M."/>
            <person name="Felder M."/>
            <person name="Schilde C."/>
            <person name="Helps N.R."/>
            <person name="Tunggal B."/>
            <person name="Rivero F."/>
            <person name="John U."/>
            <person name="Schleicher M."/>
            <person name="Eichinger L."/>
            <person name="Platzer M."/>
            <person name="Noegel A.A."/>
            <person name="Schaap P."/>
            <person name="Gloeckner G."/>
        </authorList>
    </citation>
    <scope>NUCLEOTIDE SEQUENCE [LARGE SCALE GENOMIC DNA]</scope>
    <source>
        <strain evidence="21">SH3</strain>
    </source>
</reference>
<evidence type="ECO:0000256" key="16">
    <source>
        <dbReference type="ARBA" id="ARBA00067273"/>
    </source>
</evidence>
<dbReference type="GO" id="GO:0047617">
    <property type="term" value="F:fatty acyl-CoA hydrolase activity"/>
    <property type="evidence" value="ECO:0007669"/>
    <property type="project" value="InterPro"/>
</dbReference>
<feature type="domain" description="Thioesterase" evidence="19">
    <location>
        <begin position="75"/>
        <end position="144"/>
    </location>
</feature>
<dbReference type="STRING" id="1054147.F4PSX9"/>
<dbReference type="InterPro" id="IPR029069">
    <property type="entry name" value="HotDog_dom_sf"/>
</dbReference>
<dbReference type="FunFam" id="3.10.129.10:FF:000021">
    <property type="entry name" value="Acyl-coenzyme A thioesterase 13"/>
    <property type="match status" value="1"/>
</dbReference>
<evidence type="ECO:0000256" key="2">
    <source>
        <dbReference type="ARBA" id="ARBA00004173"/>
    </source>
</evidence>
<evidence type="ECO:0000256" key="17">
    <source>
        <dbReference type="ARBA" id="ARBA00081533"/>
    </source>
</evidence>
<dbReference type="Pfam" id="PF03061">
    <property type="entry name" value="4HBT"/>
    <property type="match status" value="1"/>
</dbReference>
<evidence type="ECO:0000313" key="20">
    <source>
        <dbReference type="EMBL" id="EGG20768.1"/>
    </source>
</evidence>
<dbReference type="PANTHER" id="PTHR21660">
    <property type="entry name" value="THIOESTERASE SUPERFAMILY MEMBER-RELATED"/>
    <property type="match status" value="1"/>
</dbReference>
<sequence>MKFDKEPKIINSNNEKEDRLKYDATVSTLKMWFESSEQFEKIIMKSVQLVTVDFTKKTITCSMVVEQELSNIMSSLHGGVIATLVDIISSMAIMMFSGKGTPSVSVDLVINYANAATVGQTLYIESCAYKIGRNLAFTDTIIKGDKGIIAKGSHNKFILEPKI</sequence>
<accession>F4PSX9</accession>
<keyword evidence="10" id="KW-0496">Mitochondrion</keyword>
<evidence type="ECO:0000256" key="10">
    <source>
        <dbReference type="ARBA" id="ARBA00023128"/>
    </source>
</evidence>
<evidence type="ECO:0000256" key="7">
    <source>
        <dbReference type="ARBA" id="ARBA00022801"/>
    </source>
</evidence>